<gene>
    <name evidence="5" type="ORF">GGR46_002774</name>
</gene>
<dbReference type="Proteomes" id="UP000557392">
    <property type="component" value="Unassembled WGS sequence"/>
</dbReference>
<evidence type="ECO:0000259" key="4">
    <source>
        <dbReference type="PROSITE" id="PS50995"/>
    </source>
</evidence>
<protein>
    <submittedName>
        <fullName evidence="5">DNA-binding MarR family transcriptional regulator</fullName>
    </submittedName>
</protein>
<keyword evidence="1" id="KW-0805">Transcription regulation</keyword>
<dbReference type="InterPro" id="IPR036390">
    <property type="entry name" value="WH_DNA-bd_sf"/>
</dbReference>
<reference evidence="5 6" key="1">
    <citation type="submission" date="2020-08" db="EMBL/GenBank/DDBJ databases">
        <title>Genomic Encyclopedia of Type Strains, Phase IV (KMG-IV): sequencing the most valuable type-strain genomes for metagenomic binning, comparative biology and taxonomic classification.</title>
        <authorList>
            <person name="Goeker M."/>
        </authorList>
    </citation>
    <scope>NUCLEOTIDE SEQUENCE [LARGE SCALE GENOMIC DNA]</scope>
    <source>
        <strain evidence="5 6">DSM 101806</strain>
    </source>
</reference>
<keyword evidence="6" id="KW-1185">Reference proteome</keyword>
<evidence type="ECO:0000256" key="3">
    <source>
        <dbReference type="ARBA" id="ARBA00023163"/>
    </source>
</evidence>
<dbReference type="EMBL" id="JACIEH010000002">
    <property type="protein sequence ID" value="MBB4099210.1"/>
    <property type="molecule type" value="Genomic_DNA"/>
</dbReference>
<feature type="domain" description="HTH marR-type" evidence="4">
    <location>
        <begin position="12"/>
        <end position="144"/>
    </location>
</feature>
<evidence type="ECO:0000256" key="1">
    <source>
        <dbReference type="ARBA" id="ARBA00023015"/>
    </source>
</evidence>
<dbReference type="InterPro" id="IPR036388">
    <property type="entry name" value="WH-like_DNA-bd_sf"/>
</dbReference>
<comment type="caution">
    <text evidence="5">The sequence shown here is derived from an EMBL/GenBank/DDBJ whole genome shotgun (WGS) entry which is preliminary data.</text>
</comment>
<name>A0A7W6JTF7_9SPHN</name>
<accession>A0A7W6JTF7</accession>
<evidence type="ECO:0000313" key="5">
    <source>
        <dbReference type="EMBL" id="MBB4099210.1"/>
    </source>
</evidence>
<dbReference type="SUPFAM" id="SSF46785">
    <property type="entry name" value="Winged helix' DNA-binding domain"/>
    <property type="match status" value="1"/>
</dbReference>
<organism evidence="5 6">
    <name type="scientific">Sphingomonas kyeonggiensis</name>
    <dbReference type="NCBI Taxonomy" id="1268553"/>
    <lineage>
        <taxon>Bacteria</taxon>
        <taxon>Pseudomonadati</taxon>
        <taxon>Pseudomonadota</taxon>
        <taxon>Alphaproteobacteria</taxon>
        <taxon>Sphingomonadales</taxon>
        <taxon>Sphingomonadaceae</taxon>
        <taxon>Sphingomonas</taxon>
    </lineage>
</organism>
<dbReference type="InterPro" id="IPR000835">
    <property type="entry name" value="HTH_MarR-typ"/>
</dbReference>
<keyword evidence="2 5" id="KW-0238">DNA-binding</keyword>
<evidence type="ECO:0000256" key="2">
    <source>
        <dbReference type="ARBA" id="ARBA00023125"/>
    </source>
</evidence>
<dbReference type="Gene3D" id="1.10.10.10">
    <property type="entry name" value="Winged helix-like DNA-binding domain superfamily/Winged helix DNA-binding domain"/>
    <property type="match status" value="1"/>
</dbReference>
<keyword evidence="3" id="KW-0804">Transcription</keyword>
<dbReference type="PRINTS" id="PR00598">
    <property type="entry name" value="HTHMARR"/>
</dbReference>
<dbReference type="AlphaFoldDB" id="A0A7W6JTF7"/>
<proteinExistence type="predicted"/>
<dbReference type="GO" id="GO:0003700">
    <property type="term" value="F:DNA-binding transcription factor activity"/>
    <property type="evidence" value="ECO:0007669"/>
    <property type="project" value="InterPro"/>
</dbReference>
<dbReference type="RefSeq" id="WP_183998503.1">
    <property type="nucleotide sequence ID" value="NZ_JACIEH010000002.1"/>
</dbReference>
<dbReference type="GO" id="GO:0006950">
    <property type="term" value="P:response to stress"/>
    <property type="evidence" value="ECO:0007669"/>
    <property type="project" value="TreeGrafter"/>
</dbReference>
<dbReference type="PANTHER" id="PTHR33164:SF64">
    <property type="entry name" value="TRANSCRIPTIONAL REGULATOR SLYA"/>
    <property type="match status" value="1"/>
</dbReference>
<dbReference type="PROSITE" id="PS50995">
    <property type="entry name" value="HTH_MARR_2"/>
    <property type="match status" value="1"/>
</dbReference>
<dbReference type="GO" id="GO:0003677">
    <property type="term" value="F:DNA binding"/>
    <property type="evidence" value="ECO:0007669"/>
    <property type="project" value="UniProtKB-KW"/>
</dbReference>
<evidence type="ECO:0000313" key="6">
    <source>
        <dbReference type="Proteomes" id="UP000557392"/>
    </source>
</evidence>
<dbReference type="Pfam" id="PF01047">
    <property type="entry name" value="MarR"/>
    <property type="match status" value="1"/>
</dbReference>
<sequence length="160" mass="17368">MAVFTIEDCAASRSPGRLLRRLDKIMSGQIEAKFDGFDLNFQQWIALKVVRDGVVGNAGELASELGITTGATTRMIDLLESRGLLARDRTAEDRRVVRLAITPAGRETVAKLQGDVVSTWNEVVADFTQAEAELLVQLLAKLLVAAERVAGTPVTEDEEA</sequence>
<dbReference type="PANTHER" id="PTHR33164">
    <property type="entry name" value="TRANSCRIPTIONAL REGULATOR, MARR FAMILY"/>
    <property type="match status" value="1"/>
</dbReference>
<dbReference type="SMART" id="SM00347">
    <property type="entry name" value="HTH_MARR"/>
    <property type="match status" value="1"/>
</dbReference>
<dbReference type="InterPro" id="IPR039422">
    <property type="entry name" value="MarR/SlyA-like"/>
</dbReference>